<evidence type="ECO:0000256" key="1">
    <source>
        <dbReference type="SAM" id="MobiDB-lite"/>
    </source>
</evidence>
<proteinExistence type="predicted"/>
<comment type="caution">
    <text evidence="2">The sequence shown here is derived from an EMBL/GenBank/DDBJ whole genome shotgun (WGS) entry which is preliminary data.</text>
</comment>
<name>A0AAD7WXA9_9TELE</name>
<feature type="region of interest" description="Disordered" evidence="1">
    <location>
        <begin position="91"/>
        <end position="133"/>
    </location>
</feature>
<organism evidence="2 3">
    <name type="scientific">Aldrovandia affinis</name>
    <dbReference type="NCBI Taxonomy" id="143900"/>
    <lineage>
        <taxon>Eukaryota</taxon>
        <taxon>Metazoa</taxon>
        <taxon>Chordata</taxon>
        <taxon>Craniata</taxon>
        <taxon>Vertebrata</taxon>
        <taxon>Euteleostomi</taxon>
        <taxon>Actinopterygii</taxon>
        <taxon>Neopterygii</taxon>
        <taxon>Teleostei</taxon>
        <taxon>Notacanthiformes</taxon>
        <taxon>Halosauridae</taxon>
        <taxon>Aldrovandia</taxon>
    </lineage>
</organism>
<dbReference type="AlphaFoldDB" id="A0AAD7WXA9"/>
<accession>A0AAD7WXA9</accession>
<dbReference type="Proteomes" id="UP001221898">
    <property type="component" value="Unassembled WGS sequence"/>
</dbReference>
<sequence>MWADGNCPAPCPLPSAVGGGGAPQGDSVCDTSAPACRASMSCTTTAGEKVLNRACCLAAVQGCRPAGRMCAGPHHVFQSARRSFLGDARQVGNKETARKQTLLAEGNAGNEVKGERRESIRKLEDHGRISAGY</sequence>
<protein>
    <submittedName>
        <fullName evidence="2">Uncharacterized protein</fullName>
    </submittedName>
</protein>
<evidence type="ECO:0000313" key="2">
    <source>
        <dbReference type="EMBL" id="KAJ8413036.1"/>
    </source>
</evidence>
<evidence type="ECO:0000313" key="3">
    <source>
        <dbReference type="Proteomes" id="UP001221898"/>
    </source>
</evidence>
<gene>
    <name evidence="2" type="ORF">AAFF_G00106180</name>
</gene>
<keyword evidence="3" id="KW-1185">Reference proteome</keyword>
<feature type="compositionally biased region" description="Basic and acidic residues" evidence="1">
    <location>
        <begin position="112"/>
        <end position="133"/>
    </location>
</feature>
<dbReference type="EMBL" id="JAINUG010000017">
    <property type="protein sequence ID" value="KAJ8413036.1"/>
    <property type="molecule type" value="Genomic_DNA"/>
</dbReference>
<reference evidence="2" key="1">
    <citation type="journal article" date="2023" name="Science">
        <title>Genome structures resolve the early diversification of teleost fishes.</title>
        <authorList>
            <person name="Parey E."/>
            <person name="Louis A."/>
            <person name="Montfort J."/>
            <person name="Bouchez O."/>
            <person name="Roques C."/>
            <person name="Iampietro C."/>
            <person name="Lluch J."/>
            <person name="Castinel A."/>
            <person name="Donnadieu C."/>
            <person name="Desvignes T."/>
            <person name="Floi Bucao C."/>
            <person name="Jouanno E."/>
            <person name="Wen M."/>
            <person name="Mejri S."/>
            <person name="Dirks R."/>
            <person name="Jansen H."/>
            <person name="Henkel C."/>
            <person name="Chen W.J."/>
            <person name="Zahm M."/>
            <person name="Cabau C."/>
            <person name="Klopp C."/>
            <person name="Thompson A.W."/>
            <person name="Robinson-Rechavi M."/>
            <person name="Braasch I."/>
            <person name="Lecointre G."/>
            <person name="Bobe J."/>
            <person name="Postlethwait J.H."/>
            <person name="Berthelot C."/>
            <person name="Roest Crollius H."/>
            <person name="Guiguen Y."/>
        </authorList>
    </citation>
    <scope>NUCLEOTIDE SEQUENCE</scope>
    <source>
        <strain evidence="2">NC1722</strain>
    </source>
</reference>